<sequence>MDFAWMLPEAAIAIEIDGYGPHWCNADRWKFSDHLFRQNHLILDDWKVIRMSYDDIVEHPRKCQQLLLHTLGKWGSSNGRTSHTVADIPDPVGRAILGSPRAPTVPSLRLKLLKNWDGIA</sequence>
<evidence type="ECO:0008006" key="3">
    <source>
        <dbReference type="Google" id="ProtNLM"/>
    </source>
</evidence>
<reference evidence="2" key="1">
    <citation type="journal article" date="2019" name="Int. J. Syst. Evol. Microbiol.">
        <title>The Global Catalogue of Microorganisms (GCM) 10K type strain sequencing project: providing services to taxonomists for standard genome sequencing and annotation.</title>
        <authorList>
            <consortium name="The Broad Institute Genomics Platform"/>
            <consortium name="The Broad Institute Genome Sequencing Center for Infectious Disease"/>
            <person name="Wu L."/>
            <person name="Ma J."/>
        </authorList>
    </citation>
    <scope>NUCLEOTIDE SEQUENCE [LARGE SCALE GENOMIC DNA]</scope>
    <source>
        <strain evidence="2">CCUG 57113</strain>
    </source>
</reference>
<gene>
    <name evidence="1" type="ORF">ACFPPD_18010</name>
</gene>
<organism evidence="1 2">
    <name type="scientific">Cohnella suwonensis</name>
    <dbReference type="NCBI Taxonomy" id="696072"/>
    <lineage>
        <taxon>Bacteria</taxon>
        <taxon>Bacillati</taxon>
        <taxon>Bacillota</taxon>
        <taxon>Bacilli</taxon>
        <taxon>Bacillales</taxon>
        <taxon>Paenibacillaceae</taxon>
        <taxon>Cohnella</taxon>
    </lineage>
</organism>
<evidence type="ECO:0000313" key="1">
    <source>
        <dbReference type="EMBL" id="MFC5470591.1"/>
    </source>
</evidence>
<protein>
    <recommendedName>
        <fullName evidence="3">DUF559 domain-containing protein</fullName>
    </recommendedName>
</protein>
<dbReference type="RefSeq" id="WP_209748984.1">
    <property type="nucleotide sequence ID" value="NZ_JBHSMH010000067.1"/>
</dbReference>
<dbReference type="Proteomes" id="UP001596105">
    <property type="component" value="Unassembled WGS sequence"/>
</dbReference>
<name>A0ABW0LZ62_9BACL</name>
<evidence type="ECO:0000313" key="2">
    <source>
        <dbReference type="Proteomes" id="UP001596105"/>
    </source>
</evidence>
<accession>A0ABW0LZ62</accession>
<dbReference type="EMBL" id="JBHSMH010000067">
    <property type="protein sequence ID" value="MFC5470591.1"/>
    <property type="molecule type" value="Genomic_DNA"/>
</dbReference>
<keyword evidence="2" id="KW-1185">Reference proteome</keyword>
<proteinExistence type="predicted"/>
<comment type="caution">
    <text evidence="1">The sequence shown here is derived from an EMBL/GenBank/DDBJ whole genome shotgun (WGS) entry which is preliminary data.</text>
</comment>